<dbReference type="EMBL" id="ACPB03000893">
    <property type="status" value="NOT_ANNOTATED_CDS"/>
    <property type="molecule type" value="Genomic_DNA"/>
</dbReference>
<evidence type="ECO:0000313" key="1">
    <source>
        <dbReference type="EnsemblMetazoa" id="RPRC003497-PA"/>
    </source>
</evidence>
<reference evidence="1" key="1">
    <citation type="submission" date="2015-05" db="UniProtKB">
        <authorList>
            <consortium name="EnsemblMetazoa"/>
        </authorList>
    </citation>
    <scope>IDENTIFICATION</scope>
</reference>
<organism evidence="1 2">
    <name type="scientific">Rhodnius prolixus</name>
    <name type="common">Triatomid bug</name>
    <dbReference type="NCBI Taxonomy" id="13249"/>
    <lineage>
        <taxon>Eukaryota</taxon>
        <taxon>Metazoa</taxon>
        <taxon>Ecdysozoa</taxon>
        <taxon>Arthropoda</taxon>
        <taxon>Hexapoda</taxon>
        <taxon>Insecta</taxon>
        <taxon>Pterygota</taxon>
        <taxon>Neoptera</taxon>
        <taxon>Paraneoptera</taxon>
        <taxon>Hemiptera</taxon>
        <taxon>Heteroptera</taxon>
        <taxon>Panheteroptera</taxon>
        <taxon>Cimicomorpha</taxon>
        <taxon>Reduviidae</taxon>
        <taxon>Triatominae</taxon>
        <taxon>Rhodnius</taxon>
    </lineage>
</organism>
<name>T1HHH4_RHOPR</name>
<dbReference type="HOGENOM" id="CLU_1943469_0_0_1"/>
<dbReference type="InParanoid" id="T1HHH4"/>
<dbReference type="AlphaFoldDB" id="T1HHH4"/>
<proteinExistence type="predicted"/>
<accession>T1HHH4</accession>
<evidence type="ECO:0000313" key="2">
    <source>
        <dbReference type="Proteomes" id="UP000015103"/>
    </source>
</evidence>
<keyword evidence="2" id="KW-1185">Reference proteome</keyword>
<dbReference type="EnsemblMetazoa" id="RPRC003497-RA">
    <property type="protein sequence ID" value="RPRC003497-PA"/>
    <property type="gene ID" value="RPRC003497"/>
</dbReference>
<dbReference type="VEuPathDB" id="VectorBase:RPRC003497"/>
<protein>
    <submittedName>
        <fullName evidence="1">Uncharacterized protein</fullName>
    </submittedName>
</protein>
<sequence>MYKLHLHLKQYVIFIFEKTLLQEVQYILLHSTFYFYLKNMSSCFSNSLNFSPVAASSPKSFLNSMENNNVGEKEIIECTRKKEEFKSHVRMAFQLALGSVENKIYYSVLPLKQDEENCQPEAAEIKRNQP</sequence>
<dbReference type="Proteomes" id="UP000015103">
    <property type="component" value="Unassembled WGS sequence"/>
</dbReference>